<dbReference type="GO" id="GO:0005524">
    <property type="term" value="F:ATP binding"/>
    <property type="evidence" value="ECO:0007669"/>
    <property type="project" value="UniProtKB-UniRule"/>
</dbReference>
<keyword evidence="6" id="KW-0418">Kinase</keyword>
<dbReference type="CDD" id="cd05123">
    <property type="entry name" value="STKc_AGC"/>
    <property type="match status" value="1"/>
</dbReference>
<keyword evidence="3" id="KW-0597">Phosphoprotein</keyword>
<dbReference type="GO" id="GO:0007010">
    <property type="term" value="P:cytoskeleton organization"/>
    <property type="evidence" value="ECO:0007669"/>
    <property type="project" value="UniProtKB-ARBA"/>
</dbReference>
<evidence type="ECO:0000256" key="2">
    <source>
        <dbReference type="ARBA" id="ARBA00022527"/>
    </source>
</evidence>
<keyword evidence="7 10" id="KW-0067">ATP-binding</keyword>
<dbReference type="Gene3D" id="1.10.510.10">
    <property type="entry name" value="Transferase(Phosphotransferase) domain 1"/>
    <property type="match status" value="1"/>
</dbReference>
<evidence type="ECO:0000256" key="9">
    <source>
        <dbReference type="ARBA" id="ARBA00048679"/>
    </source>
</evidence>
<name>A0A7M7K8F7_VARDE</name>
<feature type="binding site" evidence="10">
    <location>
        <position position="86"/>
    </location>
    <ligand>
        <name>ATP</name>
        <dbReference type="ChEBI" id="CHEBI:30616"/>
    </ligand>
</feature>
<dbReference type="Pfam" id="PF00069">
    <property type="entry name" value="Pkinase"/>
    <property type="match status" value="1"/>
</dbReference>
<dbReference type="EnsemblMetazoa" id="XM_022807452">
    <property type="protein sequence ID" value="XP_022663187"/>
    <property type="gene ID" value="LOC111251139"/>
</dbReference>
<keyword evidence="2 11" id="KW-0723">Serine/threonine-protein kinase</keyword>
<dbReference type="EC" id="2.7.11.1" evidence="1"/>
<comment type="similarity">
    <text evidence="11">Belongs to the protein kinase superfamily.</text>
</comment>
<dbReference type="InterPro" id="IPR017441">
    <property type="entry name" value="Protein_kinase_ATP_BS"/>
</dbReference>
<dbReference type="PANTHER" id="PTHR24353">
    <property type="entry name" value="CYCLIC NUCLEOTIDE-DEPENDENT PROTEIN KINASE"/>
    <property type="match status" value="1"/>
</dbReference>
<feature type="domain" description="Protein kinase" evidence="12">
    <location>
        <begin position="53"/>
        <end position="314"/>
    </location>
</feature>
<dbReference type="OMA" id="CVILAFE"/>
<evidence type="ECO:0000259" key="12">
    <source>
        <dbReference type="PROSITE" id="PS50011"/>
    </source>
</evidence>
<dbReference type="PANTHER" id="PTHR24353:SF37">
    <property type="entry name" value="CAMP-DEPENDENT PROTEIN KINASE CATALYTIC SUBUNIT PRKX"/>
    <property type="match status" value="1"/>
</dbReference>
<reference evidence="13" key="1">
    <citation type="submission" date="2021-01" db="UniProtKB">
        <authorList>
            <consortium name="EnsemblMetazoa"/>
        </authorList>
    </citation>
    <scope>IDENTIFICATION</scope>
</reference>
<dbReference type="AlphaFoldDB" id="A0A7M7K8F7"/>
<dbReference type="OrthoDB" id="63267at2759"/>
<dbReference type="FunFam" id="3.30.200.20:FF:000042">
    <property type="entry name" value="Aurora kinase A"/>
    <property type="match status" value="1"/>
</dbReference>
<dbReference type="KEGG" id="vde:111251139"/>
<keyword evidence="14" id="KW-1185">Reference proteome</keyword>
<evidence type="ECO:0000256" key="11">
    <source>
        <dbReference type="RuleBase" id="RU000304"/>
    </source>
</evidence>
<dbReference type="GeneID" id="111251139"/>
<evidence type="ECO:0000256" key="1">
    <source>
        <dbReference type="ARBA" id="ARBA00012513"/>
    </source>
</evidence>
<dbReference type="PROSITE" id="PS00107">
    <property type="entry name" value="PROTEIN_KINASE_ATP"/>
    <property type="match status" value="1"/>
</dbReference>
<comment type="catalytic activity">
    <reaction evidence="9">
        <text>L-seryl-[protein] + ATP = O-phospho-L-seryl-[protein] + ADP + H(+)</text>
        <dbReference type="Rhea" id="RHEA:17989"/>
        <dbReference type="Rhea" id="RHEA-COMP:9863"/>
        <dbReference type="Rhea" id="RHEA-COMP:11604"/>
        <dbReference type="ChEBI" id="CHEBI:15378"/>
        <dbReference type="ChEBI" id="CHEBI:29999"/>
        <dbReference type="ChEBI" id="CHEBI:30616"/>
        <dbReference type="ChEBI" id="CHEBI:83421"/>
        <dbReference type="ChEBI" id="CHEBI:456216"/>
        <dbReference type="EC" id="2.7.11.1"/>
    </reaction>
</comment>
<dbReference type="SUPFAM" id="SSF56112">
    <property type="entry name" value="Protein kinase-like (PK-like)"/>
    <property type="match status" value="1"/>
</dbReference>
<dbReference type="Proteomes" id="UP000594260">
    <property type="component" value="Unplaced"/>
</dbReference>
<evidence type="ECO:0000256" key="4">
    <source>
        <dbReference type="ARBA" id="ARBA00022679"/>
    </source>
</evidence>
<dbReference type="InParanoid" id="A0A7M7K8F7"/>
<dbReference type="InterPro" id="IPR000719">
    <property type="entry name" value="Prot_kinase_dom"/>
</dbReference>
<dbReference type="InterPro" id="IPR045270">
    <property type="entry name" value="STKc_AGC"/>
</dbReference>
<dbReference type="GO" id="GO:0005952">
    <property type="term" value="C:cAMP-dependent protein kinase complex"/>
    <property type="evidence" value="ECO:0007669"/>
    <property type="project" value="TreeGrafter"/>
</dbReference>
<keyword evidence="5 10" id="KW-0547">Nucleotide-binding</keyword>
<evidence type="ECO:0000256" key="6">
    <source>
        <dbReference type="ARBA" id="ARBA00022777"/>
    </source>
</evidence>
<evidence type="ECO:0000256" key="7">
    <source>
        <dbReference type="ARBA" id="ARBA00022840"/>
    </source>
</evidence>
<dbReference type="Gene3D" id="3.30.200.20">
    <property type="entry name" value="Phosphorylase Kinase, domain 1"/>
    <property type="match status" value="1"/>
</dbReference>
<dbReference type="SMART" id="SM00220">
    <property type="entry name" value="S_TKc"/>
    <property type="match status" value="1"/>
</dbReference>
<sequence>MGCKQSLRANSVTWVDAVIQDAEKYRTFLSAKVAALQAHLKDPQIPFASLDHFKVISYLGAGSFSSVLEVQHKDNSTRYAIKIIRKDQITTQPGLAEQVLNEKNVHAALDFEFIIKLYFAFKDNTCLYFVLEFATCGNLYDLLKRRRLNEDEARFYVAQLILALEYIHAADIIYRDLKPDNVLVNYDGYLKLADFGLARRLDEKKKAYSLCGTAEYIAPEVATTDGYRGYGLGADWWSLGILVHFLVFRKTPFVACSPAETINAVIQNKFRIRKIAKLSKKIETFLYEILEKQPEDRLGVKGKGVLSLKNHSWLRGYEWMTLYKKRVIPPEPNPQPQWVRNIDWKPEFSSKILYEKEFEHF</sequence>
<dbReference type="PROSITE" id="PS50011">
    <property type="entry name" value="PROTEIN_KINASE_DOM"/>
    <property type="match status" value="1"/>
</dbReference>
<organism evidence="13 14">
    <name type="scientific">Varroa destructor</name>
    <name type="common">Honeybee mite</name>
    <dbReference type="NCBI Taxonomy" id="109461"/>
    <lineage>
        <taxon>Eukaryota</taxon>
        <taxon>Metazoa</taxon>
        <taxon>Ecdysozoa</taxon>
        <taxon>Arthropoda</taxon>
        <taxon>Chelicerata</taxon>
        <taxon>Arachnida</taxon>
        <taxon>Acari</taxon>
        <taxon>Parasitiformes</taxon>
        <taxon>Mesostigmata</taxon>
        <taxon>Gamasina</taxon>
        <taxon>Dermanyssoidea</taxon>
        <taxon>Varroidae</taxon>
        <taxon>Varroa</taxon>
    </lineage>
</organism>
<evidence type="ECO:0000313" key="13">
    <source>
        <dbReference type="EnsemblMetazoa" id="XP_022663187"/>
    </source>
</evidence>
<evidence type="ECO:0000256" key="3">
    <source>
        <dbReference type="ARBA" id="ARBA00022553"/>
    </source>
</evidence>
<dbReference type="InterPro" id="IPR008271">
    <property type="entry name" value="Ser/Thr_kinase_AS"/>
</dbReference>
<dbReference type="InterPro" id="IPR011009">
    <property type="entry name" value="Kinase-like_dom_sf"/>
</dbReference>
<protein>
    <recommendedName>
        <fullName evidence="1">non-specific serine/threonine protein kinase</fullName>
        <ecNumber evidence="1">2.7.11.1</ecNumber>
    </recommendedName>
</protein>
<keyword evidence="4" id="KW-0808">Transferase</keyword>
<dbReference type="RefSeq" id="XP_022663187.1">
    <property type="nucleotide sequence ID" value="XM_022807452.1"/>
</dbReference>
<accession>A0A7M7K8F7</accession>
<evidence type="ECO:0000256" key="8">
    <source>
        <dbReference type="ARBA" id="ARBA00047899"/>
    </source>
</evidence>
<evidence type="ECO:0000256" key="5">
    <source>
        <dbReference type="ARBA" id="ARBA00022741"/>
    </source>
</evidence>
<dbReference type="GO" id="GO:0004691">
    <property type="term" value="F:cAMP-dependent protein kinase activity"/>
    <property type="evidence" value="ECO:0007669"/>
    <property type="project" value="TreeGrafter"/>
</dbReference>
<proteinExistence type="inferred from homology"/>
<dbReference type="FunFam" id="1.10.510.10:FF:000024">
    <property type="entry name" value="Probable serine/threonine-protein kinase cot-1"/>
    <property type="match status" value="1"/>
</dbReference>
<evidence type="ECO:0000313" key="14">
    <source>
        <dbReference type="Proteomes" id="UP000594260"/>
    </source>
</evidence>
<evidence type="ECO:0000256" key="10">
    <source>
        <dbReference type="PROSITE-ProRule" id="PRU10141"/>
    </source>
</evidence>
<dbReference type="PROSITE" id="PS00108">
    <property type="entry name" value="PROTEIN_KINASE_ST"/>
    <property type="match status" value="1"/>
</dbReference>
<comment type="catalytic activity">
    <reaction evidence="8">
        <text>L-threonyl-[protein] + ATP = O-phospho-L-threonyl-[protein] + ADP + H(+)</text>
        <dbReference type="Rhea" id="RHEA:46608"/>
        <dbReference type="Rhea" id="RHEA-COMP:11060"/>
        <dbReference type="Rhea" id="RHEA-COMP:11605"/>
        <dbReference type="ChEBI" id="CHEBI:15378"/>
        <dbReference type="ChEBI" id="CHEBI:30013"/>
        <dbReference type="ChEBI" id="CHEBI:30616"/>
        <dbReference type="ChEBI" id="CHEBI:61977"/>
        <dbReference type="ChEBI" id="CHEBI:456216"/>
        <dbReference type="EC" id="2.7.11.1"/>
    </reaction>
</comment>